<keyword evidence="7" id="KW-0445">Lipid transport</keyword>
<dbReference type="GO" id="GO:0032934">
    <property type="term" value="F:sterol binding"/>
    <property type="evidence" value="ECO:0007669"/>
    <property type="project" value="InterPro"/>
</dbReference>
<evidence type="ECO:0000256" key="2">
    <source>
        <dbReference type="ARBA" id="ARBA00006370"/>
    </source>
</evidence>
<evidence type="ECO:0000256" key="3">
    <source>
        <dbReference type="ARBA" id="ARBA00011245"/>
    </source>
</evidence>
<dbReference type="PANTHER" id="PTHR11306">
    <property type="entry name" value="NIEMANN PICK TYPE C2 PROTEIN NPC2-RELATED"/>
    <property type="match status" value="1"/>
</dbReference>
<dbReference type="CDD" id="cd00917">
    <property type="entry name" value="PG-PI_TP"/>
    <property type="match status" value="1"/>
</dbReference>
<dbReference type="InterPro" id="IPR033917">
    <property type="entry name" value="ML_PG-PI_TP"/>
</dbReference>
<name>A0AAV9WZQ9_9PEZI</name>
<evidence type="ECO:0000313" key="10">
    <source>
        <dbReference type="EMBL" id="KAK6531622.1"/>
    </source>
</evidence>
<comment type="subunit">
    <text evidence="3">Monomer.</text>
</comment>
<sequence length="181" mass="19398">MKVTNLLSVLATAASASALSINLMSGLNDQSPMISPATVPTIPGGSPITYCVEANYNPKNDLVDIERISIDPNPPVVGKSLHLEVSGDVKQRIEEGAVLAVEVKLGVIRLIKKDFDFCDLLSQANVTVSCPIEPGHLEVIKDQDLPAQIPPGKFVVSAHLYTTGKKELVTCLHTEITFGRK</sequence>
<feature type="chain" id="PRO_5043564296" description="Phosphatidylglycerol/phosphatidylinositol transfer protein" evidence="8">
    <location>
        <begin position="19"/>
        <end position="181"/>
    </location>
</feature>
<proteinExistence type="inferred from homology"/>
<keyword evidence="6 8" id="KW-0732">Signal</keyword>
<organism evidence="10 11">
    <name type="scientific">Orbilia ellipsospora</name>
    <dbReference type="NCBI Taxonomy" id="2528407"/>
    <lineage>
        <taxon>Eukaryota</taxon>
        <taxon>Fungi</taxon>
        <taxon>Dikarya</taxon>
        <taxon>Ascomycota</taxon>
        <taxon>Pezizomycotina</taxon>
        <taxon>Orbiliomycetes</taxon>
        <taxon>Orbiliales</taxon>
        <taxon>Orbiliaceae</taxon>
        <taxon>Orbilia</taxon>
    </lineage>
</organism>
<evidence type="ECO:0000256" key="5">
    <source>
        <dbReference type="ARBA" id="ARBA00022448"/>
    </source>
</evidence>
<keyword evidence="11" id="KW-1185">Reference proteome</keyword>
<comment type="caution">
    <text evidence="10">The sequence shown here is derived from an EMBL/GenBank/DDBJ whole genome shotgun (WGS) entry which is preliminary data.</text>
</comment>
<comment type="function">
    <text evidence="1">Catalyzes the intermembrane transfer of phosphatidylglycerol and phosphatidylinositol.</text>
</comment>
<comment type="similarity">
    <text evidence="2">Belongs to the NPC2 family.</text>
</comment>
<feature type="domain" description="MD-2-related lipid-recognition" evidence="9">
    <location>
        <begin position="48"/>
        <end position="176"/>
    </location>
</feature>
<evidence type="ECO:0000256" key="8">
    <source>
        <dbReference type="SAM" id="SignalP"/>
    </source>
</evidence>
<dbReference type="SUPFAM" id="SSF81296">
    <property type="entry name" value="E set domains"/>
    <property type="match status" value="1"/>
</dbReference>
<evidence type="ECO:0000256" key="1">
    <source>
        <dbReference type="ARBA" id="ARBA00002053"/>
    </source>
</evidence>
<dbReference type="GO" id="GO:0032366">
    <property type="term" value="P:intracellular sterol transport"/>
    <property type="evidence" value="ECO:0007669"/>
    <property type="project" value="InterPro"/>
</dbReference>
<dbReference type="PANTHER" id="PTHR11306:SF0">
    <property type="entry name" value="PHOSPHATIDYLGLYCEROL_PHOSPHATIDYLINOSITOL TRANSFER PROTEIN"/>
    <property type="match status" value="1"/>
</dbReference>
<dbReference type="InterPro" id="IPR039670">
    <property type="entry name" value="NPC2-like"/>
</dbReference>
<gene>
    <name evidence="10" type="primary">NPC2_1</name>
    <name evidence="10" type="ORF">TWF694_002802</name>
</gene>
<dbReference type="InterPro" id="IPR036846">
    <property type="entry name" value="GM2-AP_sf"/>
</dbReference>
<evidence type="ECO:0000256" key="7">
    <source>
        <dbReference type="ARBA" id="ARBA00023055"/>
    </source>
</evidence>
<protein>
    <recommendedName>
        <fullName evidence="4">Phosphatidylglycerol/phosphatidylinositol transfer protein</fullName>
    </recommendedName>
</protein>
<dbReference type="Gene3D" id="2.70.220.10">
    <property type="entry name" value="Ganglioside GM2 activator"/>
    <property type="match status" value="1"/>
</dbReference>
<dbReference type="AlphaFoldDB" id="A0AAV9WZQ9"/>
<evidence type="ECO:0000259" key="9">
    <source>
        <dbReference type="SMART" id="SM00737"/>
    </source>
</evidence>
<evidence type="ECO:0000313" key="11">
    <source>
        <dbReference type="Proteomes" id="UP001365542"/>
    </source>
</evidence>
<dbReference type="InterPro" id="IPR003172">
    <property type="entry name" value="ML_dom"/>
</dbReference>
<evidence type="ECO:0000256" key="4">
    <source>
        <dbReference type="ARBA" id="ARBA00016056"/>
    </source>
</evidence>
<dbReference type="Proteomes" id="UP001365542">
    <property type="component" value="Unassembled WGS sequence"/>
</dbReference>
<dbReference type="EMBL" id="JAVHJO010000012">
    <property type="protein sequence ID" value="KAK6531622.1"/>
    <property type="molecule type" value="Genomic_DNA"/>
</dbReference>
<feature type="signal peptide" evidence="8">
    <location>
        <begin position="1"/>
        <end position="18"/>
    </location>
</feature>
<accession>A0AAV9WZQ9</accession>
<dbReference type="SMART" id="SM00737">
    <property type="entry name" value="ML"/>
    <property type="match status" value="1"/>
</dbReference>
<keyword evidence="5" id="KW-0813">Transport</keyword>
<dbReference type="InterPro" id="IPR014756">
    <property type="entry name" value="Ig_E-set"/>
</dbReference>
<dbReference type="Pfam" id="PF02221">
    <property type="entry name" value="E1_DerP2_DerF2"/>
    <property type="match status" value="1"/>
</dbReference>
<reference evidence="10 11" key="1">
    <citation type="submission" date="2019-10" db="EMBL/GenBank/DDBJ databases">
        <authorList>
            <person name="Palmer J.M."/>
        </authorList>
    </citation>
    <scope>NUCLEOTIDE SEQUENCE [LARGE SCALE GENOMIC DNA]</scope>
    <source>
        <strain evidence="10 11">TWF694</strain>
    </source>
</reference>
<evidence type="ECO:0000256" key="6">
    <source>
        <dbReference type="ARBA" id="ARBA00022729"/>
    </source>
</evidence>